<sequence>MSTPPNVCGVCPPGTSLSSIDDECTPCPPGTAGMGWDAACLPCLSGYFSTDPGAVQCTACPAFQDTINSPGATTCGACAEGFVSVLNPSSPFHSCLCPPGTTPINGACLPCAGGYFKAAAGNEPCESCNGAGGVKGAVMSRPLPVGVEDCMCSAFEFSAPSTLEAYSKECLPCPEGTTCNTPGTDVTGLPVTAGFWRSGPSSALPVQCYIEEACLGFNQTLNASDMDAQCAWGHSGPQCNVCLPGFAATIRGGCEQCKSKSPASAIIFVLVMLLVFAGVTRFIHVKHHAKLKRAAARLVAKGEAANVDDMTPAEQWELQARLAQGDHRHWTNRARTKFKILASFYQITSQFESVLNVRFPPIFENFLRAVGGIVNLDVLNLAKVGCFMESNAYQRYMVSDQSISCDTALHRRYEIYSMVMMIFYPLGIPLLYFVLLFRNREKLRDGEHREHAEEVHKTAFLWDAYEPDCWWFEVFDCVRRLSLTGMLIFVFKDDAAQIVVAITLSIVGIVAFVHFAPFEERQDDNLAIVSHISIFFTLLAGLVQKLGSAEELAKFNQASLGLCLVFINCFGVGMVVLGVLAHPLAQLLYFLSRKHEHDAPIKGVPKGFGTNDKVAWPMFERYFVELAHSTPETAAWMTMTQEEWGCVSPEWLEDTGAVGEWRSGPGGGPIDQYRLRFEVDVKMELLFTWMTGYSGGEGTILDCHPVQSHPNGIVDIYYAVSMPWPLSERDFFFERNARVEGDEALLMLRSIADSHTRMKESESKGRVRAQLNLGGYYLKKSGEFGEKTQVTYLLSGCLNGVMGIDYLNRKSAGPQLMGVVDGAIHCMDQKDEMEVVETALNRIGRAASSVLKMATSFRGIGTGEEGVDMGNMFDDDDEDEDG</sequence>
<proteinExistence type="predicted"/>
<gene>
    <name evidence="3" type="ORF">TeGR_g11765</name>
</gene>
<feature type="transmembrane region" description="Helical" evidence="1">
    <location>
        <begin position="415"/>
        <end position="437"/>
    </location>
</feature>
<dbReference type="InterPro" id="IPR002913">
    <property type="entry name" value="START_lipid-bd_dom"/>
</dbReference>
<evidence type="ECO:0000313" key="3">
    <source>
        <dbReference type="EMBL" id="GMI53855.1"/>
    </source>
</evidence>
<dbReference type="Pfam" id="PF01852">
    <property type="entry name" value="START"/>
    <property type="match status" value="1"/>
</dbReference>
<evidence type="ECO:0000256" key="1">
    <source>
        <dbReference type="SAM" id="Phobius"/>
    </source>
</evidence>
<dbReference type="Gene3D" id="3.30.530.20">
    <property type="match status" value="1"/>
</dbReference>
<dbReference type="SUPFAM" id="SSF57184">
    <property type="entry name" value="Growth factor receptor domain"/>
    <property type="match status" value="1"/>
</dbReference>
<evidence type="ECO:0000259" key="2">
    <source>
        <dbReference type="PROSITE" id="PS50848"/>
    </source>
</evidence>
<feature type="domain" description="START" evidence="2">
    <location>
        <begin position="680"/>
        <end position="824"/>
    </location>
</feature>
<accession>A0ABQ6NAW5</accession>
<dbReference type="Proteomes" id="UP001165060">
    <property type="component" value="Unassembled WGS sequence"/>
</dbReference>
<feature type="non-terminal residue" evidence="3">
    <location>
        <position position="882"/>
    </location>
</feature>
<organism evidence="3 4">
    <name type="scientific">Tetraparma gracilis</name>
    <dbReference type="NCBI Taxonomy" id="2962635"/>
    <lineage>
        <taxon>Eukaryota</taxon>
        <taxon>Sar</taxon>
        <taxon>Stramenopiles</taxon>
        <taxon>Ochrophyta</taxon>
        <taxon>Bolidophyceae</taxon>
        <taxon>Parmales</taxon>
        <taxon>Triparmaceae</taxon>
        <taxon>Tetraparma</taxon>
    </lineage>
</organism>
<name>A0ABQ6NAW5_9STRA</name>
<dbReference type="PANTHER" id="PTHR11319:SF35">
    <property type="entry name" value="OUTER MEMBRANE PROTEIN PMPC-RELATED"/>
    <property type="match status" value="1"/>
</dbReference>
<protein>
    <recommendedName>
        <fullName evidence="2">START domain-containing protein</fullName>
    </recommendedName>
</protein>
<feature type="transmembrane region" description="Helical" evidence="1">
    <location>
        <begin position="528"/>
        <end position="547"/>
    </location>
</feature>
<dbReference type="PROSITE" id="PS50848">
    <property type="entry name" value="START"/>
    <property type="match status" value="1"/>
</dbReference>
<feature type="transmembrane region" description="Helical" evidence="1">
    <location>
        <begin position="263"/>
        <end position="283"/>
    </location>
</feature>
<keyword evidence="1" id="KW-0812">Transmembrane</keyword>
<evidence type="ECO:0000313" key="4">
    <source>
        <dbReference type="Proteomes" id="UP001165060"/>
    </source>
</evidence>
<comment type="caution">
    <text evidence="3">The sequence shown here is derived from an EMBL/GenBank/DDBJ whole genome shotgun (WGS) entry which is preliminary data.</text>
</comment>
<dbReference type="Gene3D" id="2.10.50.10">
    <property type="entry name" value="Tumor Necrosis Factor Receptor, subunit A, domain 2"/>
    <property type="match status" value="1"/>
</dbReference>
<dbReference type="InterPro" id="IPR009030">
    <property type="entry name" value="Growth_fac_rcpt_cys_sf"/>
</dbReference>
<dbReference type="PANTHER" id="PTHR11319">
    <property type="entry name" value="G PROTEIN-COUPLED RECEPTOR-RELATED"/>
    <property type="match status" value="1"/>
</dbReference>
<reference evidence="3 4" key="1">
    <citation type="journal article" date="2023" name="Commun. Biol.">
        <title>Genome analysis of Parmales, the sister group of diatoms, reveals the evolutionary specialization of diatoms from phago-mixotrophs to photoautotrophs.</title>
        <authorList>
            <person name="Ban H."/>
            <person name="Sato S."/>
            <person name="Yoshikawa S."/>
            <person name="Yamada K."/>
            <person name="Nakamura Y."/>
            <person name="Ichinomiya M."/>
            <person name="Sato N."/>
            <person name="Blanc-Mathieu R."/>
            <person name="Endo H."/>
            <person name="Kuwata A."/>
            <person name="Ogata H."/>
        </authorList>
    </citation>
    <scope>NUCLEOTIDE SEQUENCE [LARGE SCALE GENOMIC DNA]</scope>
</reference>
<keyword evidence="1" id="KW-0472">Membrane</keyword>
<feature type="transmembrane region" description="Helical" evidence="1">
    <location>
        <begin position="495"/>
        <end position="516"/>
    </location>
</feature>
<dbReference type="SUPFAM" id="SSF55961">
    <property type="entry name" value="Bet v1-like"/>
    <property type="match status" value="1"/>
</dbReference>
<keyword evidence="4" id="KW-1185">Reference proteome</keyword>
<dbReference type="SMART" id="SM01411">
    <property type="entry name" value="Ephrin_rec_like"/>
    <property type="match status" value="2"/>
</dbReference>
<dbReference type="EMBL" id="BRYB01006637">
    <property type="protein sequence ID" value="GMI53855.1"/>
    <property type="molecule type" value="Genomic_DNA"/>
</dbReference>
<keyword evidence="1" id="KW-1133">Transmembrane helix</keyword>
<dbReference type="InterPro" id="IPR023393">
    <property type="entry name" value="START-like_dom_sf"/>
</dbReference>
<feature type="transmembrane region" description="Helical" evidence="1">
    <location>
        <begin position="559"/>
        <end position="585"/>
    </location>
</feature>